<reference evidence="5 6" key="1">
    <citation type="submission" date="2019-03" db="EMBL/GenBank/DDBJ databases">
        <title>Rhizobium sp. nov., an bacterium isolated from biocrust in Mu Us Desert.</title>
        <authorList>
            <person name="Lixiong L."/>
        </authorList>
    </citation>
    <scope>NUCLEOTIDE SEQUENCE [LARGE SCALE GENOMIC DNA]</scope>
    <source>
        <strain evidence="5 6">SPY-1</strain>
    </source>
</reference>
<feature type="transmembrane region" description="Helical" evidence="3">
    <location>
        <begin position="33"/>
        <end position="52"/>
    </location>
</feature>
<feature type="transmembrane region" description="Helical" evidence="3">
    <location>
        <begin position="180"/>
        <end position="202"/>
    </location>
</feature>
<evidence type="ECO:0000259" key="4">
    <source>
        <dbReference type="PROSITE" id="PS50887"/>
    </source>
</evidence>
<evidence type="ECO:0000313" key="5">
    <source>
        <dbReference type="EMBL" id="TDK36996.1"/>
    </source>
</evidence>
<feature type="transmembrane region" description="Helical" evidence="3">
    <location>
        <begin position="147"/>
        <end position="168"/>
    </location>
</feature>
<feature type="transmembrane region" description="Helical" evidence="3">
    <location>
        <begin position="64"/>
        <end position="82"/>
    </location>
</feature>
<evidence type="ECO:0000256" key="3">
    <source>
        <dbReference type="SAM" id="Phobius"/>
    </source>
</evidence>
<comment type="caution">
    <text evidence="5">The sequence shown here is derived from an EMBL/GenBank/DDBJ whole genome shotgun (WGS) entry which is preliminary data.</text>
</comment>
<comment type="catalytic activity">
    <reaction evidence="2">
        <text>2 GTP = 3',3'-c-di-GMP + 2 diphosphate</text>
        <dbReference type="Rhea" id="RHEA:24898"/>
        <dbReference type="ChEBI" id="CHEBI:33019"/>
        <dbReference type="ChEBI" id="CHEBI:37565"/>
        <dbReference type="ChEBI" id="CHEBI:58805"/>
        <dbReference type="EC" id="2.7.7.65"/>
    </reaction>
</comment>
<dbReference type="Pfam" id="PF00990">
    <property type="entry name" value="GGDEF"/>
    <property type="match status" value="1"/>
</dbReference>
<keyword evidence="3" id="KW-0472">Membrane</keyword>
<gene>
    <name evidence="5" type="ORF">E2F50_08820</name>
</gene>
<name>A0A4R5UJH2_9HYPH</name>
<dbReference type="EC" id="2.7.7.65" evidence="1"/>
<feature type="transmembrane region" description="Helical" evidence="3">
    <location>
        <begin position="88"/>
        <end position="105"/>
    </location>
</feature>
<dbReference type="Gene3D" id="3.30.70.270">
    <property type="match status" value="1"/>
</dbReference>
<proteinExistence type="predicted"/>
<dbReference type="AlphaFoldDB" id="A0A4R5UJH2"/>
<keyword evidence="6" id="KW-1185">Reference proteome</keyword>
<dbReference type="PROSITE" id="PS50887">
    <property type="entry name" value="GGDEF"/>
    <property type="match status" value="1"/>
</dbReference>
<sequence>MDIFTGLTVWAVEAITLAILLLSRWFYEREDFYLGWGAGFCLHGLGIILIVLRGEIPDFVSIQIANTMILGGVGAWIAGFLQFDGKPVQGYAAIPALIWIAGMFLNPVRESFAFRTALYNGAAMTGYAIMIGMLLRHSGPSRLTRRVLAGFIAVQFCASGLTGILTVSAQATSFGTTRHAMWLLFPSAFCFVAAIMSGAKLLTERSEEKLRALAVTDPLTGVLNRRGMIEAFHALQKVPSEEPRILALLHFDLDSFKTINDRFGHQAGDAVLIAFSRIGQSSLKARGQFGRMGGEEFASIVCVGDVVEAASIAEAIRMTLKRQPIPFGEHEIRLTVSTGIALSTAEDADLDLLLTEADRGLYAAKQNGRDRTAICSGPDVSVVPAADRPADEEELTIADPNQQVAVLKKLAALGKS</sequence>
<dbReference type="SUPFAM" id="SSF55073">
    <property type="entry name" value="Nucleotide cyclase"/>
    <property type="match status" value="1"/>
</dbReference>
<keyword evidence="3" id="KW-1133">Transmembrane helix</keyword>
<feature type="domain" description="GGDEF" evidence="4">
    <location>
        <begin position="244"/>
        <end position="377"/>
    </location>
</feature>
<dbReference type="OrthoDB" id="9812260at2"/>
<dbReference type="InterPro" id="IPR029787">
    <property type="entry name" value="Nucleotide_cyclase"/>
</dbReference>
<organism evidence="5 6">
    <name type="scientific">Rhizobium deserti</name>
    <dbReference type="NCBI Taxonomy" id="2547961"/>
    <lineage>
        <taxon>Bacteria</taxon>
        <taxon>Pseudomonadati</taxon>
        <taxon>Pseudomonadota</taxon>
        <taxon>Alphaproteobacteria</taxon>
        <taxon>Hyphomicrobiales</taxon>
        <taxon>Rhizobiaceae</taxon>
        <taxon>Rhizobium/Agrobacterium group</taxon>
        <taxon>Rhizobium</taxon>
    </lineage>
</organism>
<dbReference type="CDD" id="cd01949">
    <property type="entry name" value="GGDEF"/>
    <property type="match status" value="1"/>
</dbReference>
<evidence type="ECO:0000313" key="6">
    <source>
        <dbReference type="Proteomes" id="UP000295238"/>
    </source>
</evidence>
<dbReference type="RefSeq" id="WP_133315764.1">
    <property type="nucleotide sequence ID" value="NZ_SMTL01000002.1"/>
</dbReference>
<dbReference type="SMART" id="SM00267">
    <property type="entry name" value="GGDEF"/>
    <property type="match status" value="1"/>
</dbReference>
<dbReference type="NCBIfam" id="TIGR00254">
    <property type="entry name" value="GGDEF"/>
    <property type="match status" value="1"/>
</dbReference>
<feature type="transmembrane region" description="Helical" evidence="3">
    <location>
        <begin position="117"/>
        <end position="135"/>
    </location>
</feature>
<accession>A0A4R5UJH2</accession>
<dbReference type="InterPro" id="IPR050469">
    <property type="entry name" value="Diguanylate_Cyclase"/>
</dbReference>
<dbReference type="Proteomes" id="UP000295238">
    <property type="component" value="Unassembled WGS sequence"/>
</dbReference>
<evidence type="ECO:0000256" key="2">
    <source>
        <dbReference type="ARBA" id="ARBA00034247"/>
    </source>
</evidence>
<dbReference type="GO" id="GO:0052621">
    <property type="term" value="F:diguanylate cyclase activity"/>
    <property type="evidence" value="ECO:0007669"/>
    <property type="project" value="UniProtKB-EC"/>
</dbReference>
<keyword evidence="3" id="KW-0812">Transmembrane</keyword>
<dbReference type="PANTHER" id="PTHR45138">
    <property type="entry name" value="REGULATORY COMPONENTS OF SENSORY TRANSDUCTION SYSTEM"/>
    <property type="match status" value="1"/>
</dbReference>
<dbReference type="EMBL" id="SMTL01000002">
    <property type="protein sequence ID" value="TDK36996.1"/>
    <property type="molecule type" value="Genomic_DNA"/>
</dbReference>
<dbReference type="PANTHER" id="PTHR45138:SF9">
    <property type="entry name" value="DIGUANYLATE CYCLASE DGCM-RELATED"/>
    <property type="match status" value="1"/>
</dbReference>
<dbReference type="InterPro" id="IPR043128">
    <property type="entry name" value="Rev_trsase/Diguanyl_cyclase"/>
</dbReference>
<protein>
    <recommendedName>
        <fullName evidence="1">diguanylate cyclase</fullName>
        <ecNumber evidence="1">2.7.7.65</ecNumber>
    </recommendedName>
</protein>
<feature type="transmembrane region" description="Helical" evidence="3">
    <location>
        <begin position="7"/>
        <end position="27"/>
    </location>
</feature>
<evidence type="ECO:0000256" key="1">
    <source>
        <dbReference type="ARBA" id="ARBA00012528"/>
    </source>
</evidence>
<dbReference type="InterPro" id="IPR000160">
    <property type="entry name" value="GGDEF_dom"/>
</dbReference>